<evidence type="ECO:0000313" key="8">
    <source>
        <dbReference type="EMBL" id="KRX08017.1"/>
    </source>
</evidence>
<comment type="caution">
    <text evidence="8">The sequence shown here is derived from an EMBL/GenBank/DDBJ whole genome shotgun (WGS) entry which is preliminary data.</text>
</comment>
<keyword evidence="3" id="KW-0418">Kinase</keyword>
<organism evidence="8 9">
    <name type="scientific">Pseudocohnilembus persalinus</name>
    <name type="common">Ciliate</name>
    <dbReference type="NCBI Taxonomy" id="266149"/>
    <lineage>
        <taxon>Eukaryota</taxon>
        <taxon>Sar</taxon>
        <taxon>Alveolata</taxon>
        <taxon>Ciliophora</taxon>
        <taxon>Intramacronucleata</taxon>
        <taxon>Oligohymenophorea</taxon>
        <taxon>Scuticociliatia</taxon>
        <taxon>Philasterida</taxon>
        <taxon>Pseudocohnilembidae</taxon>
        <taxon>Pseudocohnilembus</taxon>
    </lineage>
</organism>
<keyword evidence="2 5" id="KW-0547">Nucleotide-binding</keyword>
<dbReference type="Proteomes" id="UP000054937">
    <property type="component" value="Unassembled WGS sequence"/>
</dbReference>
<evidence type="ECO:0000256" key="3">
    <source>
        <dbReference type="ARBA" id="ARBA00022777"/>
    </source>
</evidence>
<dbReference type="InterPro" id="IPR011009">
    <property type="entry name" value="Kinase-like_dom_sf"/>
</dbReference>
<dbReference type="Gene3D" id="1.10.10.750">
    <property type="entry name" value="Ypt/Rab-GAP domain of gyp1p, domain 1"/>
    <property type="match status" value="1"/>
</dbReference>
<dbReference type="InParanoid" id="A0A0V0R0N5"/>
<dbReference type="PANTHER" id="PTHR24348:SF22">
    <property type="entry name" value="NON-SPECIFIC SERINE_THREONINE PROTEIN KINASE"/>
    <property type="match status" value="1"/>
</dbReference>
<reference evidence="8 9" key="1">
    <citation type="journal article" date="2015" name="Sci. Rep.">
        <title>Genome of the facultative scuticociliatosis pathogen Pseudocohnilembus persalinus provides insight into its virulence through horizontal gene transfer.</title>
        <authorList>
            <person name="Xiong J."/>
            <person name="Wang G."/>
            <person name="Cheng J."/>
            <person name="Tian M."/>
            <person name="Pan X."/>
            <person name="Warren A."/>
            <person name="Jiang C."/>
            <person name="Yuan D."/>
            <person name="Miao W."/>
        </authorList>
    </citation>
    <scope>NUCLEOTIDE SEQUENCE [LARGE SCALE GENOMIC DNA]</scope>
    <source>
        <strain evidence="8">36N120E</strain>
    </source>
</reference>
<dbReference type="Gene3D" id="1.10.510.10">
    <property type="entry name" value="Transferase(Phosphotransferase) domain 1"/>
    <property type="match status" value="1"/>
</dbReference>
<dbReference type="GO" id="GO:0004674">
    <property type="term" value="F:protein serine/threonine kinase activity"/>
    <property type="evidence" value="ECO:0007669"/>
    <property type="project" value="InterPro"/>
</dbReference>
<dbReference type="EMBL" id="LDAU01000076">
    <property type="protein sequence ID" value="KRX08017.1"/>
    <property type="molecule type" value="Genomic_DNA"/>
</dbReference>
<proteinExistence type="predicted"/>
<keyword evidence="9" id="KW-1185">Reference proteome</keyword>
<dbReference type="PROSITE" id="PS00107">
    <property type="entry name" value="PROTEIN_KINASE_ATP"/>
    <property type="match status" value="1"/>
</dbReference>
<keyword evidence="1" id="KW-0808">Transferase</keyword>
<dbReference type="GO" id="GO:0005829">
    <property type="term" value="C:cytosol"/>
    <property type="evidence" value="ECO:0007669"/>
    <property type="project" value="TreeGrafter"/>
</dbReference>
<evidence type="ECO:0000256" key="4">
    <source>
        <dbReference type="ARBA" id="ARBA00022840"/>
    </source>
</evidence>
<dbReference type="InterPro" id="IPR017441">
    <property type="entry name" value="Protein_kinase_ATP_BS"/>
</dbReference>
<evidence type="ECO:0000256" key="2">
    <source>
        <dbReference type="ARBA" id="ARBA00022741"/>
    </source>
</evidence>
<evidence type="ECO:0000259" key="7">
    <source>
        <dbReference type="PROSITE" id="PS50011"/>
    </source>
</evidence>
<dbReference type="OrthoDB" id="5337378at2759"/>
<gene>
    <name evidence="8" type="ORF">PPERSA_06195</name>
</gene>
<dbReference type="GO" id="GO:0000407">
    <property type="term" value="C:phagophore assembly site"/>
    <property type="evidence" value="ECO:0007669"/>
    <property type="project" value="TreeGrafter"/>
</dbReference>
<dbReference type="InterPro" id="IPR008271">
    <property type="entry name" value="Ser/Thr_kinase_AS"/>
</dbReference>
<dbReference type="GO" id="GO:0016020">
    <property type="term" value="C:membrane"/>
    <property type="evidence" value="ECO:0007669"/>
    <property type="project" value="TreeGrafter"/>
</dbReference>
<dbReference type="PROSITE" id="PS00108">
    <property type="entry name" value="PROTEIN_KINASE_ST"/>
    <property type="match status" value="1"/>
</dbReference>
<dbReference type="AlphaFoldDB" id="A0A0V0R0N5"/>
<evidence type="ECO:0000256" key="1">
    <source>
        <dbReference type="ARBA" id="ARBA00022679"/>
    </source>
</evidence>
<evidence type="ECO:0000256" key="6">
    <source>
        <dbReference type="SAM" id="MobiDB-lite"/>
    </source>
</evidence>
<dbReference type="InterPro" id="IPR045269">
    <property type="entry name" value="Atg1-like"/>
</dbReference>
<dbReference type="Pfam" id="PF00069">
    <property type="entry name" value="Pkinase"/>
    <property type="match status" value="1"/>
</dbReference>
<evidence type="ECO:0000313" key="9">
    <source>
        <dbReference type="Proteomes" id="UP000054937"/>
    </source>
</evidence>
<feature type="domain" description="Protein kinase" evidence="7">
    <location>
        <begin position="161"/>
        <end position="423"/>
    </location>
</feature>
<dbReference type="GO" id="GO:0005524">
    <property type="term" value="F:ATP binding"/>
    <property type="evidence" value="ECO:0007669"/>
    <property type="project" value="UniProtKB-UniRule"/>
</dbReference>
<dbReference type="GO" id="GO:0000045">
    <property type="term" value="P:autophagosome assembly"/>
    <property type="evidence" value="ECO:0007669"/>
    <property type="project" value="TreeGrafter"/>
</dbReference>
<sequence>MGNNQGSDQGKKGKNGSKQEQQRNIMDSINQQFQNSKMGLQMLKNQIFDGKNNEYKGKLGKLNDEQLHIQYEQEFNKEQVDIQKLKKLAVYGIPSQFRGKSWRYLLGQYPSNKNNQKAHLAQRFKIYNQLMHQYLEKNEINSFLKMMDKQISNQGRVYQFNEVNSQLGEGSFGKVFKGTYLGTNDQVAIKQINKGILKKYGDEILQAIGSEVNILQQISLMGRQNPCPFIVNIYDCFETGNSIYIILEFCNQGDVQQLYNKRKQEGNPLSEKESKKILYELLMALKYLEQNGITHRDIKPENIFIKDGVYKLGDFGFAAQKSIYTTTLGTYPFMAPEIFIQDNYSNEVDIWASGVVYHFLLFHELYFIGRSQMEVEKKIREKPYIIDKPGQVSQESQDLLKKMIEKDPKLRIKAQDAVNHPLFNDIKNDQSILNISGPKLSPNNNALDEIQNRDNLTQKQIPKNMKISEQEWAQFTSGQSYQNCMNLLNNDRQALTNKFQKYYQELDWFNSSYFQNDLNSIKLIVNDDLLKDVPEDLFKQQIKNGFQECMNRFQREVDKQGQQAQFLLLCCFMLAAVGKIDSIVEKKAIDFEKFQQEKNNMSVNDIFAKIASINQH</sequence>
<accession>A0A0V0R0N5</accession>
<dbReference type="SUPFAM" id="SSF47923">
    <property type="entry name" value="Ypt/Rab-GAP domain of gyp1p"/>
    <property type="match status" value="1"/>
</dbReference>
<feature type="region of interest" description="Disordered" evidence="6">
    <location>
        <begin position="1"/>
        <end position="21"/>
    </location>
</feature>
<name>A0A0V0R0N5_PSEPJ</name>
<dbReference type="PANTHER" id="PTHR24348">
    <property type="entry name" value="SERINE/THREONINE-PROTEIN KINASE UNC-51-RELATED"/>
    <property type="match status" value="1"/>
</dbReference>
<dbReference type="SUPFAM" id="SSF56112">
    <property type="entry name" value="Protein kinase-like (PK-like)"/>
    <property type="match status" value="1"/>
</dbReference>
<dbReference type="InterPro" id="IPR035969">
    <property type="entry name" value="Rab-GAP_TBC_sf"/>
</dbReference>
<protein>
    <submittedName>
        <fullName evidence="8">Rab-GTPase-TBC domain</fullName>
    </submittedName>
</protein>
<dbReference type="PROSITE" id="PS50011">
    <property type="entry name" value="PROTEIN_KINASE_DOM"/>
    <property type="match status" value="1"/>
</dbReference>
<evidence type="ECO:0000256" key="5">
    <source>
        <dbReference type="PROSITE-ProRule" id="PRU10141"/>
    </source>
</evidence>
<feature type="binding site" evidence="5">
    <location>
        <position position="190"/>
    </location>
    <ligand>
        <name>ATP</name>
        <dbReference type="ChEBI" id="CHEBI:30616"/>
    </ligand>
</feature>
<dbReference type="GO" id="GO:0010506">
    <property type="term" value="P:regulation of autophagy"/>
    <property type="evidence" value="ECO:0007669"/>
    <property type="project" value="InterPro"/>
</dbReference>
<dbReference type="SMART" id="SM00220">
    <property type="entry name" value="S_TKc"/>
    <property type="match status" value="1"/>
</dbReference>
<dbReference type="GO" id="GO:0005776">
    <property type="term" value="C:autophagosome"/>
    <property type="evidence" value="ECO:0007669"/>
    <property type="project" value="TreeGrafter"/>
</dbReference>
<keyword evidence="4 5" id="KW-0067">ATP-binding</keyword>
<dbReference type="InterPro" id="IPR000719">
    <property type="entry name" value="Prot_kinase_dom"/>
</dbReference>